<dbReference type="GO" id="GO:0016628">
    <property type="term" value="F:oxidoreductase activity, acting on the CH-CH group of donors, NAD or NADP as acceptor"/>
    <property type="evidence" value="ECO:0007669"/>
    <property type="project" value="InterPro"/>
</dbReference>
<name>D2VR37_NAEGR</name>
<feature type="compositionally biased region" description="Polar residues" evidence="1">
    <location>
        <begin position="281"/>
        <end position="295"/>
    </location>
</feature>
<dbReference type="OrthoDB" id="809632at2759"/>
<dbReference type="KEGG" id="ngr:NAEGRDRAFT_80935"/>
<dbReference type="AlphaFoldDB" id="D2VR37"/>
<protein>
    <submittedName>
        <fullName evidence="2">Oxidoreductase</fullName>
    </submittedName>
</protein>
<dbReference type="InParanoid" id="D2VR37"/>
<sequence>MKKREGATENCQIQLQHNPKTAQDLFKHLQPQTIHLPPLENGEILIKVLYIALDPSLKPLLAGEKIPSSSDGTQKKDLVYDHPPSKTTIDEKGSKLIIPPPSIDITTCQATGNTQFANYFPPPFSKQQEWIESNHPSIGSNLNTDPRRILNYGVLKAYAVGEVIESKNHLFTKGRNVYGNLGVQQYLLSSGGKDLDDNMVRDITMDSPLSAFLTLSKAGLCAYFGITELSNVAEGECVFVTGGTGCVGSFVPQVVRASLSDKKIKEGIKNDETHHEHVHKSSPSSVGNHTHNNGEKTSLCSSSHCLIPHRSCNKAKSPTLSWLFSSLIEEENEEEYDLSHSNNEDEEHFPKSSHEVISREDEPSEATHFIHDPIVTPHGHLYHSPEEMKHGHHLHLPHHTTHHHPYLHNVERLNLMNSSASTHIPPQIKIFGFCSSDSKKSLMTNKLKYDNAINYSNYMKKKNTSESGASTTDDPLNSPCASCLIPAWSSVSPFTHMYGASTGSSCSVLQDQPADTCLLKTGQRYDYSKIDRAALSKAIGEMCPDGIDVVFDTVGGVLLDLCLEHLKTNARIVICGAIANSNGIQSFSSSVGKNENEAFEGPHNYVNLILKCARMEGFMVEKFQSKFKQASHTLVRWIQEKKIDSLEENVIECDLKDRTQVINAIEKLFSGEYYGKLIVRVKQSGTLSSPQH</sequence>
<gene>
    <name evidence="2" type="ORF">NAEGRDRAFT_80935</name>
</gene>
<dbReference type="OMA" id="NDETHHE"/>
<keyword evidence="3" id="KW-1185">Reference proteome</keyword>
<accession>D2VR37</accession>
<feature type="region of interest" description="Disordered" evidence="1">
    <location>
        <begin position="268"/>
        <end position="295"/>
    </location>
</feature>
<feature type="region of interest" description="Disordered" evidence="1">
    <location>
        <begin position="65"/>
        <end position="93"/>
    </location>
</feature>
<dbReference type="InterPro" id="IPR036291">
    <property type="entry name" value="NAD(P)-bd_dom_sf"/>
</dbReference>
<dbReference type="InterPro" id="IPR011032">
    <property type="entry name" value="GroES-like_sf"/>
</dbReference>
<dbReference type="EMBL" id="GG738890">
    <property type="protein sequence ID" value="EFC40739.1"/>
    <property type="molecule type" value="Genomic_DNA"/>
</dbReference>
<evidence type="ECO:0000313" key="3">
    <source>
        <dbReference type="Proteomes" id="UP000006671"/>
    </source>
</evidence>
<dbReference type="GeneID" id="8864486"/>
<reference evidence="2 3" key="1">
    <citation type="journal article" date="2010" name="Cell">
        <title>The genome of Naegleria gruberi illuminates early eukaryotic versatility.</title>
        <authorList>
            <person name="Fritz-Laylin L.K."/>
            <person name="Prochnik S.E."/>
            <person name="Ginger M.L."/>
            <person name="Dacks J.B."/>
            <person name="Carpenter M.L."/>
            <person name="Field M.C."/>
            <person name="Kuo A."/>
            <person name="Paredez A."/>
            <person name="Chapman J."/>
            <person name="Pham J."/>
            <person name="Shu S."/>
            <person name="Neupane R."/>
            <person name="Cipriano M."/>
            <person name="Mancuso J."/>
            <person name="Tu H."/>
            <person name="Salamov A."/>
            <person name="Lindquist E."/>
            <person name="Shapiro H."/>
            <person name="Lucas S."/>
            <person name="Grigoriev I.V."/>
            <person name="Cande W.Z."/>
            <person name="Fulton C."/>
            <person name="Rokhsar D.S."/>
            <person name="Dawson S.C."/>
        </authorList>
    </citation>
    <scope>NUCLEOTIDE SEQUENCE [LARGE SCALE GENOMIC DNA]</scope>
    <source>
        <strain evidence="2 3">NEG-M</strain>
    </source>
</reference>
<evidence type="ECO:0000313" key="2">
    <source>
        <dbReference type="EMBL" id="EFC40739.1"/>
    </source>
</evidence>
<feature type="compositionally biased region" description="Basic and acidic residues" evidence="1">
    <location>
        <begin position="73"/>
        <end position="93"/>
    </location>
</feature>
<organism evidence="3">
    <name type="scientific">Naegleria gruberi</name>
    <name type="common">Amoeba</name>
    <dbReference type="NCBI Taxonomy" id="5762"/>
    <lineage>
        <taxon>Eukaryota</taxon>
        <taxon>Discoba</taxon>
        <taxon>Heterolobosea</taxon>
        <taxon>Tetramitia</taxon>
        <taxon>Eutetramitia</taxon>
        <taxon>Vahlkampfiidae</taxon>
        <taxon>Naegleria</taxon>
    </lineage>
</organism>
<dbReference type="RefSeq" id="XP_002673483.1">
    <property type="nucleotide sequence ID" value="XM_002673437.1"/>
</dbReference>
<dbReference type="Pfam" id="PF13602">
    <property type="entry name" value="ADH_zinc_N_2"/>
    <property type="match status" value="1"/>
</dbReference>
<dbReference type="Proteomes" id="UP000006671">
    <property type="component" value="Unassembled WGS sequence"/>
</dbReference>
<dbReference type="PANTHER" id="PTHR43205">
    <property type="entry name" value="PROSTAGLANDIN REDUCTASE"/>
    <property type="match status" value="1"/>
</dbReference>
<dbReference type="eggNOG" id="KOG1196">
    <property type="taxonomic scope" value="Eukaryota"/>
</dbReference>
<dbReference type="SUPFAM" id="SSF51735">
    <property type="entry name" value="NAD(P)-binding Rossmann-fold domains"/>
    <property type="match status" value="2"/>
</dbReference>
<dbReference type="InterPro" id="IPR045010">
    <property type="entry name" value="MDR_fam"/>
</dbReference>
<dbReference type="PANTHER" id="PTHR43205:SF7">
    <property type="entry name" value="PROSTAGLANDIN REDUCTASE 1"/>
    <property type="match status" value="1"/>
</dbReference>
<proteinExistence type="predicted"/>
<dbReference type="VEuPathDB" id="AmoebaDB:NAEGRDRAFT_80935"/>
<dbReference type="Gene3D" id="3.40.50.720">
    <property type="entry name" value="NAD(P)-binding Rossmann-like Domain"/>
    <property type="match status" value="2"/>
</dbReference>
<evidence type="ECO:0000256" key="1">
    <source>
        <dbReference type="SAM" id="MobiDB-lite"/>
    </source>
</evidence>
<dbReference type="Gene3D" id="3.90.180.10">
    <property type="entry name" value="Medium-chain alcohol dehydrogenases, catalytic domain"/>
    <property type="match status" value="1"/>
</dbReference>
<dbReference type="SUPFAM" id="SSF50129">
    <property type="entry name" value="GroES-like"/>
    <property type="match status" value="1"/>
</dbReference>